<dbReference type="AlphaFoldDB" id="A0A1M6NR40"/>
<protein>
    <submittedName>
        <fullName evidence="1">Uncharacterized protein</fullName>
    </submittedName>
</protein>
<gene>
    <name evidence="1" type="ORF">SAMN04487908_13718</name>
</gene>
<proteinExistence type="predicted"/>
<evidence type="ECO:0000313" key="1">
    <source>
        <dbReference type="EMBL" id="SHJ98154.1"/>
    </source>
</evidence>
<sequence length="49" mass="5675">MDIVIFKIAVNMLITDIFQIVVLKIKITAYYLTSNVIKENTFLRAGNRE</sequence>
<evidence type="ECO:0000313" key="2">
    <source>
        <dbReference type="Proteomes" id="UP000184172"/>
    </source>
</evidence>
<keyword evidence="2" id="KW-1185">Reference proteome</keyword>
<name>A0A1M6NR40_9FLAO</name>
<accession>A0A1M6NR40</accession>
<reference evidence="2" key="1">
    <citation type="submission" date="2016-11" db="EMBL/GenBank/DDBJ databases">
        <authorList>
            <person name="Varghese N."/>
            <person name="Submissions S."/>
        </authorList>
    </citation>
    <scope>NUCLEOTIDE SEQUENCE [LARGE SCALE GENOMIC DNA]</scope>
    <source>
        <strain evidence="2">DSM 26349</strain>
    </source>
</reference>
<dbReference type="EMBL" id="FQYV01000037">
    <property type="protein sequence ID" value="SHJ98154.1"/>
    <property type="molecule type" value="Genomic_DNA"/>
</dbReference>
<organism evidence="1 2">
    <name type="scientific">Aequorivita viscosa</name>
    <dbReference type="NCBI Taxonomy" id="797419"/>
    <lineage>
        <taxon>Bacteria</taxon>
        <taxon>Pseudomonadati</taxon>
        <taxon>Bacteroidota</taxon>
        <taxon>Flavobacteriia</taxon>
        <taxon>Flavobacteriales</taxon>
        <taxon>Flavobacteriaceae</taxon>
        <taxon>Aequorivita</taxon>
    </lineage>
</organism>
<dbReference type="Proteomes" id="UP000184172">
    <property type="component" value="Unassembled WGS sequence"/>
</dbReference>